<evidence type="ECO:0000313" key="2">
    <source>
        <dbReference type="EMBL" id="TWH83893.1"/>
    </source>
</evidence>
<sequence length="355" mass="38991">MKNIIKKISVLGLCIGITINMNGITYASVLDAITNEPDFTEVQVQENKNTEEVNNTTTENKDAAVSTLNSTAKSSSFSDISNHWAKNWIEEAVKLGFVSGYEDGTFKPDRTVTRAEFSKLLNSALHTENKVDLTFTDVKKADWFYAEVQKSVASGFFSGYENNTFKPNNPIKREEVAKVVSCTITTGDIDGEGATLLKDYSTIQEWAKPSVNTVYNKGYILGYPTGVYMPAKALTRAEAVKIICDIVENENIERGFNITNYNESYYSAVVVGNLNILDSVGTGNVYIKNVVVLGDIVISASKVNTVNLSDVKARNIIVKDQNNPVKIVLNDNVTIAKTQLPSVALIQRLGTNINI</sequence>
<protein>
    <submittedName>
        <fullName evidence="2">S-layer family protein</fullName>
    </submittedName>
</protein>
<dbReference type="InterPro" id="IPR051465">
    <property type="entry name" value="Cell_Envelope_Struct_Comp"/>
</dbReference>
<feature type="domain" description="SLH" evidence="1">
    <location>
        <begin position="72"/>
        <end position="135"/>
    </location>
</feature>
<accession>A0A562JLK6</accession>
<dbReference type="Pfam" id="PF00395">
    <property type="entry name" value="SLH"/>
    <property type="match status" value="3"/>
</dbReference>
<dbReference type="PROSITE" id="PS51272">
    <property type="entry name" value="SLH"/>
    <property type="match status" value="3"/>
</dbReference>
<dbReference type="AlphaFoldDB" id="A0A562JLK6"/>
<reference evidence="2 3" key="1">
    <citation type="submission" date="2019-07" db="EMBL/GenBank/DDBJ databases">
        <title>Genomic Encyclopedia of Type Strains, Phase I: the one thousand microbial genomes (KMG-I) project.</title>
        <authorList>
            <person name="Kyrpides N."/>
        </authorList>
    </citation>
    <scope>NUCLEOTIDE SEQUENCE [LARGE SCALE GENOMIC DNA]</scope>
    <source>
        <strain evidence="2 3">DSM 13558</strain>
    </source>
</reference>
<keyword evidence="3" id="KW-1185">Reference proteome</keyword>
<dbReference type="EMBL" id="VLKH01000001">
    <property type="protein sequence ID" value="TWH83893.1"/>
    <property type="molecule type" value="Genomic_DNA"/>
</dbReference>
<name>A0A562JLK6_9FIRM</name>
<feature type="domain" description="SLH" evidence="1">
    <location>
        <begin position="194"/>
        <end position="257"/>
    </location>
</feature>
<organism evidence="2 3">
    <name type="scientific">Sedimentibacter saalensis</name>
    <dbReference type="NCBI Taxonomy" id="130788"/>
    <lineage>
        <taxon>Bacteria</taxon>
        <taxon>Bacillati</taxon>
        <taxon>Bacillota</taxon>
        <taxon>Tissierellia</taxon>
        <taxon>Sedimentibacter</taxon>
    </lineage>
</organism>
<evidence type="ECO:0000259" key="1">
    <source>
        <dbReference type="PROSITE" id="PS51272"/>
    </source>
</evidence>
<proteinExistence type="predicted"/>
<dbReference type="PANTHER" id="PTHR43308">
    <property type="entry name" value="OUTER MEMBRANE PROTEIN ALPHA-RELATED"/>
    <property type="match status" value="1"/>
</dbReference>
<dbReference type="PANTHER" id="PTHR43308:SF5">
    <property type="entry name" value="S-LAYER PROTEIN _ PEPTIDOGLYCAN ENDO-BETA-N-ACETYLGLUCOSAMINIDASE"/>
    <property type="match status" value="1"/>
</dbReference>
<comment type="caution">
    <text evidence="2">The sequence shown here is derived from an EMBL/GenBank/DDBJ whole genome shotgun (WGS) entry which is preliminary data.</text>
</comment>
<dbReference type="OrthoDB" id="174569at2"/>
<dbReference type="Proteomes" id="UP000315343">
    <property type="component" value="Unassembled WGS sequence"/>
</dbReference>
<evidence type="ECO:0000313" key="3">
    <source>
        <dbReference type="Proteomes" id="UP000315343"/>
    </source>
</evidence>
<feature type="domain" description="SLH" evidence="1">
    <location>
        <begin position="136"/>
        <end position="193"/>
    </location>
</feature>
<dbReference type="RefSeq" id="WP_145079486.1">
    <property type="nucleotide sequence ID" value="NZ_JAYFNS010000026.1"/>
</dbReference>
<dbReference type="InterPro" id="IPR001119">
    <property type="entry name" value="SLH_dom"/>
</dbReference>
<gene>
    <name evidence="2" type="ORF">LY60_00510</name>
</gene>